<dbReference type="Proteomes" id="UP000673383">
    <property type="component" value="Unassembled WGS sequence"/>
</dbReference>
<evidence type="ECO:0000313" key="2">
    <source>
        <dbReference type="EMBL" id="MEY9316511.1"/>
    </source>
</evidence>
<dbReference type="Proteomes" id="UP001565471">
    <property type="component" value="Unassembled WGS sequence"/>
</dbReference>
<sequence length="87" mass="9720">MGRADLGGGYPAKDYRNSAAALHCRIVRFDERTAFFLIEPIGRFAFCAWKLLMGPARKAPRRAQFFKSISQEWSFDGAIAGAESLSF</sequence>
<reference evidence="1" key="1">
    <citation type="submission" date="2021-02" db="EMBL/GenBank/DDBJ databases">
        <title>Genomic Encyclopedia of Type Strains, Phase IV (KMG-V): Genome sequencing to study the core and pangenomes of soil and plant-associated prokaryotes.</title>
        <authorList>
            <person name="Whitman W."/>
        </authorList>
    </citation>
    <scope>NUCLEOTIDE SEQUENCE</scope>
    <source>
        <strain evidence="1">USDA 406</strain>
    </source>
</reference>
<evidence type="ECO:0000313" key="4">
    <source>
        <dbReference type="Proteomes" id="UP001565471"/>
    </source>
</evidence>
<keyword evidence="4" id="KW-1185">Reference proteome</keyword>
<proteinExistence type="predicted"/>
<dbReference type="EMBL" id="JBGBZA010000002">
    <property type="protein sequence ID" value="MEY9316511.1"/>
    <property type="molecule type" value="Genomic_DNA"/>
</dbReference>
<dbReference type="RefSeq" id="WP_125459281.1">
    <property type="nucleotide sequence ID" value="NZ_CP126026.1"/>
</dbReference>
<name>A0A7Y8ULN3_BRAEL</name>
<dbReference type="EMBL" id="JAFICZ010000001">
    <property type="protein sequence ID" value="MBP1297985.1"/>
    <property type="molecule type" value="Genomic_DNA"/>
</dbReference>
<comment type="caution">
    <text evidence="1">The sequence shown here is derived from an EMBL/GenBank/DDBJ whole genome shotgun (WGS) entry which is preliminary data.</text>
</comment>
<organism evidence="1 3">
    <name type="scientific">Bradyrhizobium elkanii</name>
    <dbReference type="NCBI Taxonomy" id="29448"/>
    <lineage>
        <taxon>Bacteria</taxon>
        <taxon>Pseudomonadati</taxon>
        <taxon>Pseudomonadota</taxon>
        <taxon>Alphaproteobacteria</taxon>
        <taxon>Hyphomicrobiales</taxon>
        <taxon>Nitrobacteraceae</taxon>
        <taxon>Bradyrhizobium</taxon>
    </lineage>
</organism>
<gene>
    <name evidence="2" type="ORF">ABIF29_003310</name>
    <name evidence="1" type="ORF">JOH49_007738</name>
</gene>
<dbReference type="AlphaFoldDB" id="A0A7Y8ULN3"/>
<evidence type="ECO:0000313" key="1">
    <source>
        <dbReference type="EMBL" id="MBP1297985.1"/>
    </source>
</evidence>
<reference evidence="2 4" key="2">
    <citation type="submission" date="2024-07" db="EMBL/GenBank/DDBJ databases">
        <title>Genomic Encyclopedia of Type Strains, Phase V (KMG-V): Genome sequencing to study the core and pangenomes of soil and plant-associated prokaryotes.</title>
        <authorList>
            <person name="Whitman W."/>
        </authorList>
    </citation>
    <scope>NUCLEOTIDE SEQUENCE [LARGE SCALE GENOMIC DNA]</scope>
    <source>
        <strain evidence="2 4">USDA 415</strain>
    </source>
</reference>
<evidence type="ECO:0000313" key="3">
    <source>
        <dbReference type="Proteomes" id="UP000673383"/>
    </source>
</evidence>
<protein>
    <submittedName>
        <fullName evidence="1">Uncharacterized protein</fullName>
    </submittedName>
</protein>
<accession>A0A7Y8ULN3</accession>